<dbReference type="Proteomes" id="UP001221686">
    <property type="component" value="Unassembled WGS sequence"/>
</dbReference>
<keyword evidence="2" id="KW-1185">Reference proteome</keyword>
<evidence type="ECO:0000313" key="1">
    <source>
        <dbReference type="EMBL" id="MDC0722506.1"/>
    </source>
</evidence>
<protein>
    <submittedName>
        <fullName evidence="1">Uncharacterized protein</fullName>
    </submittedName>
</protein>
<name>A0ABT5ECK1_9BACT</name>
<dbReference type="Gene3D" id="1.25.40.10">
    <property type="entry name" value="Tetratricopeptide repeat domain"/>
    <property type="match status" value="1"/>
</dbReference>
<dbReference type="RefSeq" id="WP_272091035.1">
    <property type="nucleotide sequence ID" value="NZ_JAQNDL010000003.1"/>
</dbReference>
<organism evidence="1 2">
    <name type="scientific">Nannocystis bainbridge</name>
    <dbReference type="NCBI Taxonomy" id="2995303"/>
    <lineage>
        <taxon>Bacteria</taxon>
        <taxon>Pseudomonadati</taxon>
        <taxon>Myxococcota</taxon>
        <taxon>Polyangia</taxon>
        <taxon>Nannocystales</taxon>
        <taxon>Nannocystaceae</taxon>
        <taxon>Nannocystis</taxon>
    </lineage>
</organism>
<proteinExistence type="predicted"/>
<gene>
    <name evidence="1" type="ORF">POL25_36795</name>
</gene>
<reference evidence="1 2" key="1">
    <citation type="submission" date="2022-11" db="EMBL/GenBank/DDBJ databases">
        <title>Minimal conservation of predation-associated metabolite biosynthetic gene clusters underscores biosynthetic potential of Myxococcota including descriptions for ten novel species: Archangium lansinium sp. nov., Myxococcus landrumus sp. nov., Nannocystis bai.</title>
        <authorList>
            <person name="Ahearne A."/>
            <person name="Stevens C."/>
            <person name="Dowd S."/>
        </authorList>
    </citation>
    <scope>NUCLEOTIDE SEQUENCE [LARGE SCALE GENOMIC DNA]</scope>
    <source>
        <strain evidence="1 2">BB15-2</strain>
    </source>
</reference>
<dbReference type="EMBL" id="JAQNDL010000003">
    <property type="protein sequence ID" value="MDC0722506.1"/>
    <property type="molecule type" value="Genomic_DNA"/>
</dbReference>
<comment type="caution">
    <text evidence="1">The sequence shown here is derived from an EMBL/GenBank/DDBJ whole genome shotgun (WGS) entry which is preliminary data.</text>
</comment>
<dbReference type="SUPFAM" id="SSF48452">
    <property type="entry name" value="TPR-like"/>
    <property type="match status" value="2"/>
</dbReference>
<dbReference type="InterPro" id="IPR011990">
    <property type="entry name" value="TPR-like_helical_dom_sf"/>
</dbReference>
<evidence type="ECO:0000313" key="2">
    <source>
        <dbReference type="Proteomes" id="UP001221686"/>
    </source>
</evidence>
<accession>A0ABT5ECK1</accession>
<sequence length="899" mass="97991">MSSGTDDAGELLLVRVGDAESPADVHLEDAPPAALGPSAYAELRLFAEDADEDDAEAWDRVRSLFVTPAAPTPYLLHRWFAPRSLIGRADAFAGLDAWLASGPPVRVMTARGGAGKSSLVWAWLERRLPLGEWSGCLGYSLYQPGSSIDDLVRHLAVYAAGVSPAEAYYGLRPELEAAVLEVLRTRPFLLVVDGLERALVAHHRLPDAEAEEIDLRSFVDPRDGAFVRALTQGPSRLLATSRVLPSDFLKEKKNGEGPAPGIEVCDLEGLEEAEVMALLAELGVDAAAEWVAPAMQAMARSGHHVLLWRALAGVLREEPEALGRIVGGEDDEDEDDDEEGVQERILEEAFDALPERAEQLLSRLASLEFAADIDDVLTLSKPPLGLRRPLPPPHDELAEAERELAKASDRWRRKALQDRCERLRARCAAWEVHRALAKKYARLPGVREHFAGVHADLCLLEARGLLLWDRASNRHDIHPIVRAHALGRLDSFERRAVAELLREHFAGTPAEPDDVSGVPDLRRSLELYRAELGVNDLEGAARVFDQRLMTPLIDRLDARPVLAELLVPLFADGLHAPPRLAGIGSRTSKIGHLADALAELGRRDEAMAMTELGVGFDLEQRFPPNLAYSLLQWGRLLAAGNFPRAALATYTQTHRLLIASDRRSAELRPVLSARGELAAALGRWKEAEADFEALGTDEPITVRCARAMIAFAADDDPEPHLKDAAFLLTRRWLPGRAKLWNLTVGRIAAGDGAYERAEAHLATAVQLARRAGSDAARAYAWLAVCMAETGRPAAAREAIAAANEAAARHGSRIAAILGTAHRSLGERELAASLAHTGLREAWADGRGYAWFDDMQVSVASLRELGQPVELPPDRTETAPRLACEEAVAKFIAELEAQKA</sequence>